<feature type="region of interest" description="Disordered" evidence="1">
    <location>
        <begin position="1"/>
        <end position="27"/>
    </location>
</feature>
<dbReference type="Proteomes" id="UP000504609">
    <property type="component" value="Unplaced"/>
</dbReference>
<feature type="compositionally biased region" description="Basic and acidic residues" evidence="1">
    <location>
        <begin position="91"/>
        <end position="108"/>
    </location>
</feature>
<proteinExistence type="predicted"/>
<protein>
    <submittedName>
        <fullName evidence="3">Uncharacterized protein LOC111451030 isoform X1</fullName>
    </submittedName>
</protein>
<name>A0A6J1G592_CUCMO</name>
<keyword evidence="2" id="KW-1185">Reference proteome</keyword>
<accession>A0A6J1G592</accession>
<evidence type="ECO:0000256" key="1">
    <source>
        <dbReference type="SAM" id="MobiDB-lite"/>
    </source>
</evidence>
<feature type="region of interest" description="Disordered" evidence="1">
    <location>
        <begin position="39"/>
        <end position="132"/>
    </location>
</feature>
<feature type="region of interest" description="Disordered" evidence="1">
    <location>
        <begin position="204"/>
        <end position="404"/>
    </location>
</feature>
<evidence type="ECO:0000313" key="3">
    <source>
        <dbReference type="RefSeq" id="XP_022947031.1"/>
    </source>
</evidence>
<dbReference type="GeneID" id="111451030"/>
<feature type="compositionally biased region" description="Basic and acidic residues" evidence="1">
    <location>
        <begin position="39"/>
        <end position="54"/>
    </location>
</feature>
<sequence>MGACATKPKVDSGKAPAPVPEKNVEEKDVFVDTVASVEAEKTFEENQSDKGKEVVDDDDKVDDQSVKRRSLSRLFKEKEGVNQLCEGPAGETEKLESIETEKDGKESGTKVPQTEVETQKCTQEPETKVPQTVVETEKCIEEPETKAPQTVDETEKCIEEPETKGLQIVVKTEKCIEEHETKAPRAVVEIEKQVEEVEIKVPRTVVEPEKNAEESEVKAPQTEVETEKSEIPAEKHAEESEVKAPRTEVETEKSEIPAEKMPRTVVESEKHAEESEVKAPQTEVETEKSEIPAEKIPITDVPTTSATVPDEKVTITSPSDVEPISETPVEKTSENVKLPKKVEKPEAVTLVEATPEKHESTTSEQKKEDISNIGKTEMETTKERSTEPAQKNEEAKVGSEEKRS</sequence>
<dbReference type="KEGG" id="cmos:111451030"/>
<organism evidence="2 3">
    <name type="scientific">Cucurbita moschata</name>
    <name type="common">Winter crookneck squash</name>
    <name type="synonym">Cucurbita pepo var. moschata</name>
    <dbReference type="NCBI Taxonomy" id="3662"/>
    <lineage>
        <taxon>Eukaryota</taxon>
        <taxon>Viridiplantae</taxon>
        <taxon>Streptophyta</taxon>
        <taxon>Embryophyta</taxon>
        <taxon>Tracheophyta</taxon>
        <taxon>Spermatophyta</taxon>
        <taxon>Magnoliopsida</taxon>
        <taxon>eudicotyledons</taxon>
        <taxon>Gunneridae</taxon>
        <taxon>Pentapetalae</taxon>
        <taxon>rosids</taxon>
        <taxon>fabids</taxon>
        <taxon>Cucurbitales</taxon>
        <taxon>Cucurbitaceae</taxon>
        <taxon>Cucurbiteae</taxon>
        <taxon>Cucurbita</taxon>
    </lineage>
</organism>
<reference evidence="3" key="1">
    <citation type="submission" date="2025-08" db="UniProtKB">
        <authorList>
            <consortium name="RefSeq"/>
        </authorList>
    </citation>
    <scope>IDENTIFICATION</scope>
    <source>
        <tissue evidence="3">Young leaves</tissue>
    </source>
</reference>
<dbReference type="RefSeq" id="XP_022947031.1">
    <property type="nucleotide sequence ID" value="XM_023091263.1"/>
</dbReference>
<gene>
    <name evidence="3" type="primary">LOC111451030</name>
</gene>
<feature type="compositionally biased region" description="Polar residues" evidence="1">
    <location>
        <begin position="110"/>
        <end position="132"/>
    </location>
</feature>
<evidence type="ECO:0000313" key="2">
    <source>
        <dbReference type="Proteomes" id="UP000504609"/>
    </source>
</evidence>
<feature type="compositionally biased region" description="Basic and acidic residues" evidence="1">
    <location>
        <begin position="204"/>
        <end position="217"/>
    </location>
</feature>
<dbReference type="AlphaFoldDB" id="A0A6J1G592"/>
<feature type="compositionally biased region" description="Basic and acidic residues" evidence="1">
    <location>
        <begin position="354"/>
        <end position="404"/>
    </location>
</feature>
<feature type="compositionally biased region" description="Basic and acidic residues" evidence="1">
    <location>
        <begin position="225"/>
        <end position="277"/>
    </location>
</feature>